<dbReference type="CDD" id="cd01109">
    <property type="entry name" value="HTH_YyaN"/>
    <property type="match status" value="1"/>
</dbReference>
<evidence type="ECO:0000313" key="4">
    <source>
        <dbReference type="Proteomes" id="UP000051439"/>
    </source>
</evidence>
<dbReference type="PATRIC" id="fig|1423766.4.peg.1918"/>
<proteinExistence type="predicted"/>
<dbReference type="InterPro" id="IPR009061">
    <property type="entry name" value="DNA-bd_dom_put_sf"/>
</dbReference>
<dbReference type="GO" id="GO:0003677">
    <property type="term" value="F:DNA binding"/>
    <property type="evidence" value="ECO:0007669"/>
    <property type="project" value="UniProtKB-KW"/>
</dbReference>
<dbReference type="InterPro" id="IPR000551">
    <property type="entry name" value="MerR-type_HTH_dom"/>
</dbReference>
<dbReference type="SUPFAM" id="SSF46955">
    <property type="entry name" value="Putative DNA-binding domain"/>
    <property type="match status" value="1"/>
</dbReference>
<dbReference type="AlphaFoldDB" id="A0A0R1NIA4"/>
<gene>
    <name evidence="3" type="ORF">FC98_GL001854</name>
</gene>
<dbReference type="GO" id="GO:0003700">
    <property type="term" value="F:DNA-binding transcription factor activity"/>
    <property type="evidence" value="ECO:0007669"/>
    <property type="project" value="InterPro"/>
</dbReference>
<organism evidence="3 4">
    <name type="scientific">Lentilactobacillus kisonensis DSM 19906 = JCM 15041</name>
    <dbReference type="NCBI Taxonomy" id="1423766"/>
    <lineage>
        <taxon>Bacteria</taxon>
        <taxon>Bacillati</taxon>
        <taxon>Bacillota</taxon>
        <taxon>Bacilli</taxon>
        <taxon>Lactobacillales</taxon>
        <taxon>Lactobacillaceae</taxon>
        <taxon>Lentilactobacillus</taxon>
    </lineage>
</organism>
<keyword evidence="4" id="KW-1185">Reference proteome</keyword>
<evidence type="ECO:0000256" key="1">
    <source>
        <dbReference type="ARBA" id="ARBA00023125"/>
    </source>
</evidence>
<dbReference type="PANTHER" id="PTHR30204">
    <property type="entry name" value="REDOX-CYCLING DRUG-SENSING TRANSCRIPTIONAL ACTIVATOR SOXR"/>
    <property type="match status" value="1"/>
</dbReference>
<accession>A0A0R1NIA4</accession>
<dbReference type="InterPro" id="IPR047057">
    <property type="entry name" value="MerR_fam"/>
</dbReference>
<name>A0A0R1NIA4_9LACO</name>
<feature type="domain" description="HTH merR-type" evidence="2">
    <location>
        <begin position="1"/>
        <end position="70"/>
    </location>
</feature>
<dbReference type="EMBL" id="AZEB01000036">
    <property type="protein sequence ID" value="KRL20141.1"/>
    <property type="molecule type" value="Genomic_DNA"/>
</dbReference>
<dbReference type="PRINTS" id="PR00040">
    <property type="entry name" value="HTHMERR"/>
</dbReference>
<dbReference type="Proteomes" id="UP000051439">
    <property type="component" value="Unassembled WGS sequence"/>
</dbReference>
<dbReference type="Gene3D" id="1.10.1660.10">
    <property type="match status" value="1"/>
</dbReference>
<evidence type="ECO:0000313" key="3">
    <source>
        <dbReference type="EMBL" id="KRL20141.1"/>
    </source>
</evidence>
<dbReference type="SMART" id="SM00422">
    <property type="entry name" value="HTH_MERR"/>
    <property type="match status" value="1"/>
</dbReference>
<dbReference type="PROSITE" id="PS00552">
    <property type="entry name" value="HTH_MERR_1"/>
    <property type="match status" value="1"/>
</dbReference>
<protein>
    <submittedName>
        <fullName evidence="3">Transcriptional regulator, MerR family</fullName>
    </submittedName>
</protein>
<dbReference type="PROSITE" id="PS50937">
    <property type="entry name" value="HTH_MERR_2"/>
    <property type="match status" value="1"/>
</dbReference>
<dbReference type="PANTHER" id="PTHR30204:SF98">
    <property type="entry name" value="HTH-TYPE TRANSCRIPTIONAL REGULATOR ADHR"/>
    <property type="match status" value="1"/>
</dbReference>
<dbReference type="Pfam" id="PF13411">
    <property type="entry name" value="MerR_1"/>
    <property type="match status" value="1"/>
</dbReference>
<keyword evidence="1" id="KW-0238">DNA-binding</keyword>
<dbReference type="RefSeq" id="WP_008857512.1">
    <property type="nucleotide sequence ID" value="NZ_AZEB01000036.1"/>
</dbReference>
<sequence length="124" mass="14641">MSYEIGAFSELVSLSIDTLRYYEKLGLIKPQRSTNNRRAYTDNDIKWVQFIKRLKKTGMPIKSIKLYAKLRYQGNATIDERLKLLDNQMHRLKTDQNEIQAHIAFLNQKMATYRQIKAEISKTQ</sequence>
<comment type="caution">
    <text evidence="3">The sequence shown here is derived from an EMBL/GenBank/DDBJ whole genome shotgun (WGS) entry which is preliminary data.</text>
</comment>
<evidence type="ECO:0000259" key="2">
    <source>
        <dbReference type="PROSITE" id="PS50937"/>
    </source>
</evidence>
<reference evidence="3 4" key="1">
    <citation type="journal article" date="2015" name="Genome Announc.">
        <title>Expanding the biotechnology potential of lactobacilli through comparative genomics of 213 strains and associated genera.</title>
        <authorList>
            <person name="Sun Z."/>
            <person name="Harris H.M."/>
            <person name="McCann A."/>
            <person name="Guo C."/>
            <person name="Argimon S."/>
            <person name="Zhang W."/>
            <person name="Yang X."/>
            <person name="Jeffery I.B."/>
            <person name="Cooney J.C."/>
            <person name="Kagawa T.F."/>
            <person name="Liu W."/>
            <person name="Song Y."/>
            <person name="Salvetti E."/>
            <person name="Wrobel A."/>
            <person name="Rasinkangas P."/>
            <person name="Parkhill J."/>
            <person name="Rea M.C."/>
            <person name="O'Sullivan O."/>
            <person name="Ritari J."/>
            <person name="Douillard F.P."/>
            <person name="Paul Ross R."/>
            <person name="Yang R."/>
            <person name="Briner A.E."/>
            <person name="Felis G.E."/>
            <person name="de Vos W.M."/>
            <person name="Barrangou R."/>
            <person name="Klaenhammer T.R."/>
            <person name="Caufield P.W."/>
            <person name="Cui Y."/>
            <person name="Zhang H."/>
            <person name="O'Toole P.W."/>
        </authorList>
    </citation>
    <scope>NUCLEOTIDE SEQUENCE [LARGE SCALE GENOMIC DNA]</scope>
    <source>
        <strain evidence="3 4">DSM 19906</strain>
    </source>
</reference>